<feature type="non-terminal residue" evidence="1">
    <location>
        <position position="192"/>
    </location>
</feature>
<comment type="caution">
    <text evidence="1">The sequence shown here is derived from an EMBL/GenBank/DDBJ whole genome shotgun (WGS) entry which is preliminary data.</text>
</comment>
<gene>
    <name evidence="1" type="ORF">E6K80_06710</name>
</gene>
<reference evidence="1 2" key="1">
    <citation type="journal article" date="2019" name="Nat. Microbiol.">
        <title>Mediterranean grassland soil C-N compound turnover is dependent on rainfall and depth, and is mediated by genomically divergent microorganisms.</title>
        <authorList>
            <person name="Diamond S."/>
            <person name="Andeer P.F."/>
            <person name="Li Z."/>
            <person name="Crits-Christoph A."/>
            <person name="Burstein D."/>
            <person name="Anantharaman K."/>
            <person name="Lane K.R."/>
            <person name="Thomas B.C."/>
            <person name="Pan C."/>
            <person name="Northen T.R."/>
            <person name="Banfield J.F."/>
        </authorList>
    </citation>
    <scope>NUCLEOTIDE SEQUENCE [LARGE SCALE GENOMIC DNA]</scope>
    <source>
        <strain evidence="1">WS_10</strain>
    </source>
</reference>
<dbReference type="EMBL" id="VBPA01000158">
    <property type="protein sequence ID" value="TMQ71033.1"/>
    <property type="molecule type" value="Genomic_DNA"/>
</dbReference>
<protein>
    <submittedName>
        <fullName evidence="1">Uncharacterized protein</fullName>
    </submittedName>
</protein>
<dbReference type="Proteomes" id="UP000319836">
    <property type="component" value="Unassembled WGS sequence"/>
</dbReference>
<sequence>MRSSKSPWSTRGRRSSASPALLVALAGVVLTTFLLVRLRAAESQLADSRAWTRSLIDSLTTSLEELPPPVGSEGRDSLYWRWVAVETRMESRRLKSELREVQQRRGDLLTAADLAQLKDSGLRDPAAELRDSLRARPDLVPFKDRGGSRMGFVPDRIVLLEPPYVFAHAGNGPKGGDILLAYDVRPGRVRWR</sequence>
<evidence type="ECO:0000313" key="1">
    <source>
        <dbReference type="EMBL" id="TMQ71033.1"/>
    </source>
</evidence>
<proteinExistence type="predicted"/>
<dbReference type="AlphaFoldDB" id="A0A538U570"/>
<name>A0A538U570_UNCEI</name>
<organism evidence="1 2">
    <name type="scientific">Eiseniibacteriota bacterium</name>
    <dbReference type="NCBI Taxonomy" id="2212470"/>
    <lineage>
        <taxon>Bacteria</taxon>
        <taxon>Candidatus Eiseniibacteriota</taxon>
    </lineage>
</organism>
<evidence type="ECO:0000313" key="2">
    <source>
        <dbReference type="Proteomes" id="UP000319836"/>
    </source>
</evidence>
<accession>A0A538U570</accession>